<evidence type="ECO:0000256" key="2">
    <source>
        <dbReference type="SAM" id="MobiDB-lite"/>
    </source>
</evidence>
<reference evidence="3" key="1">
    <citation type="submission" date="2020-11" db="EMBL/GenBank/DDBJ databases">
        <authorList>
            <consortium name="DOE Joint Genome Institute"/>
            <person name="Ahrendt S."/>
            <person name="Riley R."/>
            <person name="Andreopoulos W."/>
            <person name="Labutti K."/>
            <person name="Pangilinan J."/>
            <person name="Ruiz-Duenas F.J."/>
            <person name="Barrasa J.M."/>
            <person name="Sanchez-Garcia M."/>
            <person name="Camarero S."/>
            <person name="Miyauchi S."/>
            <person name="Serrano A."/>
            <person name="Linde D."/>
            <person name="Babiker R."/>
            <person name="Drula E."/>
            <person name="Ayuso-Fernandez I."/>
            <person name="Pacheco R."/>
            <person name="Padilla G."/>
            <person name="Ferreira P."/>
            <person name="Barriuso J."/>
            <person name="Kellner H."/>
            <person name="Castanera R."/>
            <person name="Alfaro M."/>
            <person name="Ramirez L."/>
            <person name="Pisabarro A.G."/>
            <person name="Kuo A."/>
            <person name="Tritt A."/>
            <person name="Lipzen A."/>
            <person name="He G."/>
            <person name="Yan M."/>
            <person name="Ng V."/>
            <person name="Cullen D."/>
            <person name="Martin F."/>
            <person name="Rosso M.-N."/>
            <person name="Henrissat B."/>
            <person name="Hibbett D."/>
            <person name="Martinez A.T."/>
            <person name="Grigoriev I.V."/>
        </authorList>
    </citation>
    <scope>NUCLEOTIDE SEQUENCE</scope>
    <source>
        <strain evidence="3">CBS 247.69</strain>
    </source>
</reference>
<sequence>MKNPPRRAISLSSDSPHSSLKSDKLPSDGFPPIKIGNDLPILSSQPVERPRRSHYPLKGHYRTLSGQENVGPKCHCSKKQGLGEKNVLNMPDSQMAAHIGKHSHHDQSGSPLQALAHTGKHSYHDRPGSPSIKHNPDVIDLTHERPLKRQRVSFFDNKDMDMLQRELGSTRGDIRVVKGEIRKMRAEINEVKEGLEDVASRISEYTEENQAMFQLFYES</sequence>
<evidence type="ECO:0000313" key="4">
    <source>
        <dbReference type="Proteomes" id="UP000807353"/>
    </source>
</evidence>
<dbReference type="Proteomes" id="UP000807353">
    <property type="component" value="Unassembled WGS sequence"/>
</dbReference>
<keyword evidence="1" id="KW-0175">Coiled coil</keyword>
<proteinExistence type="predicted"/>
<organism evidence="3 4">
    <name type="scientific">Collybia nuda</name>
    <dbReference type="NCBI Taxonomy" id="64659"/>
    <lineage>
        <taxon>Eukaryota</taxon>
        <taxon>Fungi</taxon>
        <taxon>Dikarya</taxon>
        <taxon>Basidiomycota</taxon>
        <taxon>Agaricomycotina</taxon>
        <taxon>Agaricomycetes</taxon>
        <taxon>Agaricomycetidae</taxon>
        <taxon>Agaricales</taxon>
        <taxon>Tricholomatineae</taxon>
        <taxon>Clitocybaceae</taxon>
        <taxon>Collybia</taxon>
    </lineage>
</organism>
<comment type="caution">
    <text evidence="3">The sequence shown here is derived from an EMBL/GenBank/DDBJ whole genome shotgun (WGS) entry which is preliminary data.</text>
</comment>
<evidence type="ECO:0000256" key="1">
    <source>
        <dbReference type="SAM" id="Coils"/>
    </source>
</evidence>
<gene>
    <name evidence="3" type="ORF">BDZ94DRAFT_1316257</name>
</gene>
<dbReference type="AlphaFoldDB" id="A0A9P5XPR3"/>
<feature type="coiled-coil region" evidence="1">
    <location>
        <begin position="181"/>
        <end position="208"/>
    </location>
</feature>
<evidence type="ECO:0000313" key="3">
    <source>
        <dbReference type="EMBL" id="KAF9455417.1"/>
    </source>
</evidence>
<protein>
    <submittedName>
        <fullName evidence="3">Uncharacterized protein</fullName>
    </submittedName>
</protein>
<keyword evidence="4" id="KW-1185">Reference proteome</keyword>
<accession>A0A9P5XPR3</accession>
<dbReference type="EMBL" id="MU150692">
    <property type="protein sequence ID" value="KAF9455417.1"/>
    <property type="molecule type" value="Genomic_DNA"/>
</dbReference>
<name>A0A9P5XPR3_9AGAR</name>
<feature type="region of interest" description="Disordered" evidence="2">
    <location>
        <begin position="1"/>
        <end position="50"/>
    </location>
</feature>
<feature type="region of interest" description="Disordered" evidence="2">
    <location>
        <begin position="97"/>
        <end position="137"/>
    </location>
</feature>
<feature type="compositionally biased region" description="Low complexity" evidence="2">
    <location>
        <begin position="10"/>
        <end position="19"/>
    </location>
</feature>